<dbReference type="InterPro" id="IPR004026">
    <property type="entry name" value="Ada_DNA_repair_Zn-bd"/>
</dbReference>
<dbReference type="GO" id="GO:0008168">
    <property type="term" value="F:methyltransferase activity"/>
    <property type="evidence" value="ECO:0007669"/>
    <property type="project" value="InterPro"/>
</dbReference>
<feature type="domain" description="Ada DNA repair metal-binding" evidence="3">
    <location>
        <begin position="60"/>
        <end position="107"/>
    </location>
</feature>
<dbReference type="GO" id="GO:0008270">
    <property type="term" value="F:zinc ion binding"/>
    <property type="evidence" value="ECO:0007669"/>
    <property type="project" value="InterPro"/>
</dbReference>
<dbReference type="GO" id="GO:0006281">
    <property type="term" value="P:DNA repair"/>
    <property type="evidence" value="ECO:0007669"/>
    <property type="project" value="InterPro"/>
</dbReference>
<dbReference type="AlphaFoldDB" id="A0A498R466"/>
<dbReference type="Proteomes" id="UP000277811">
    <property type="component" value="Unassembled WGS sequence"/>
</dbReference>
<dbReference type="SUPFAM" id="SSF57884">
    <property type="entry name" value="Ada DNA repair protein, N-terminal domain (N-Ada 10)"/>
    <property type="match status" value="1"/>
</dbReference>
<organism evidence="4 5">
    <name type="scientific">Lucifera butyrica</name>
    <dbReference type="NCBI Taxonomy" id="1351585"/>
    <lineage>
        <taxon>Bacteria</taxon>
        <taxon>Bacillati</taxon>
        <taxon>Bacillota</taxon>
        <taxon>Negativicutes</taxon>
        <taxon>Veillonellales</taxon>
        <taxon>Veillonellaceae</taxon>
        <taxon>Lucifera</taxon>
    </lineage>
</organism>
<gene>
    <name evidence="4" type="ORF">LUCI_0837</name>
</gene>
<evidence type="ECO:0000259" key="3">
    <source>
        <dbReference type="Pfam" id="PF02805"/>
    </source>
</evidence>
<keyword evidence="1" id="KW-0010">Activator</keyword>
<dbReference type="GO" id="GO:0003677">
    <property type="term" value="F:DNA binding"/>
    <property type="evidence" value="ECO:0007669"/>
    <property type="project" value="InterPro"/>
</dbReference>
<keyword evidence="2" id="KW-0732">Signal</keyword>
<accession>A0A498R466</accession>
<evidence type="ECO:0000313" key="4">
    <source>
        <dbReference type="EMBL" id="VBB05627.1"/>
    </source>
</evidence>
<dbReference type="InterPro" id="IPR035451">
    <property type="entry name" value="Ada-like_dom_sf"/>
</dbReference>
<dbReference type="RefSeq" id="WP_122626607.1">
    <property type="nucleotide sequence ID" value="NZ_UPPP01000057.1"/>
</dbReference>
<sequence length="107" mass="12012">MRKKLALLLAFLLLLTLSSALATPQYHSQFITNKIVELNDYAGDALITPHPAIVPFSATYIGNSHSGIFHYSYCRYVGRMSESHKVFFESRDDAINAGYRPCKVCKP</sequence>
<name>A0A498R466_9FIRM</name>
<keyword evidence="5" id="KW-1185">Reference proteome</keyword>
<feature type="signal peptide" evidence="2">
    <location>
        <begin position="1"/>
        <end position="22"/>
    </location>
</feature>
<protein>
    <recommendedName>
        <fullName evidence="3">Ada DNA repair metal-binding domain-containing protein</fullName>
    </recommendedName>
</protein>
<feature type="chain" id="PRO_5019781857" description="Ada DNA repair metal-binding domain-containing protein" evidence="2">
    <location>
        <begin position="23"/>
        <end position="107"/>
    </location>
</feature>
<dbReference type="EMBL" id="UPPP01000057">
    <property type="protein sequence ID" value="VBB05627.1"/>
    <property type="molecule type" value="Genomic_DNA"/>
</dbReference>
<dbReference type="OrthoDB" id="9785929at2"/>
<evidence type="ECO:0000256" key="2">
    <source>
        <dbReference type="SAM" id="SignalP"/>
    </source>
</evidence>
<evidence type="ECO:0000256" key="1">
    <source>
        <dbReference type="ARBA" id="ARBA00023159"/>
    </source>
</evidence>
<proteinExistence type="predicted"/>
<evidence type="ECO:0000313" key="5">
    <source>
        <dbReference type="Proteomes" id="UP000277811"/>
    </source>
</evidence>
<dbReference type="Pfam" id="PF02805">
    <property type="entry name" value="Ada_Zn_binding"/>
    <property type="match status" value="1"/>
</dbReference>
<dbReference type="Gene3D" id="3.40.10.10">
    <property type="entry name" value="DNA Methylphosphotriester Repair Domain"/>
    <property type="match status" value="1"/>
</dbReference>
<dbReference type="GO" id="GO:0006355">
    <property type="term" value="P:regulation of DNA-templated transcription"/>
    <property type="evidence" value="ECO:0007669"/>
    <property type="project" value="InterPro"/>
</dbReference>
<reference evidence="4 5" key="1">
    <citation type="submission" date="2018-06" db="EMBL/GenBank/DDBJ databases">
        <authorList>
            <person name="Strepis N."/>
        </authorList>
    </citation>
    <scope>NUCLEOTIDE SEQUENCE [LARGE SCALE GENOMIC DNA]</scope>
    <source>
        <strain evidence="4">LUCI</strain>
    </source>
</reference>